<keyword evidence="2" id="KW-1185">Reference proteome</keyword>
<dbReference type="GO" id="GO:0000428">
    <property type="term" value="C:DNA-directed RNA polymerase complex"/>
    <property type="evidence" value="ECO:0007669"/>
    <property type="project" value="UniProtKB-KW"/>
</dbReference>
<keyword evidence="1" id="KW-0240">DNA-directed RNA polymerase</keyword>
<reference evidence="1 2" key="1">
    <citation type="submission" date="2020-07" db="EMBL/GenBank/DDBJ databases">
        <title>Genomic Encyclopedia of Type Strains, Phase IV (KMG-IV): sequencing the most valuable type-strain genomes for metagenomic binning, comparative biology and taxonomic classification.</title>
        <authorList>
            <person name="Goeker M."/>
        </authorList>
    </citation>
    <scope>NUCLEOTIDE SEQUENCE [LARGE SCALE GENOMIC DNA]</scope>
    <source>
        <strain evidence="1 2">DSM 17721</strain>
    </source>
</reference>
<keyword evidence="1" id="KW-0648">Protein biosynthesis</keyword>
<evidence type="ECO:0000313" key="2">
    <source>
        <dbReference type="Proteomes" id="UP000525298"/>
    </source>
</evidence>
<dbReference type="EMBL" id="JACDUS010000014">
    <property type="protein sequence ID" value="MBA2882994.1"/>
    <property type="molecule type" value="Genomic_DNA"/>
</dbReference>
<dbReference type="Proteomes" id="UP000525298">
    <property type="component" value="Unassembled WGS sequence"/>
</dbReference>
<name>A0A7W0HM37_9BACT</name>
<sequence length="95" mass="10795">MVDTERFQLKDIEWSFAKSREITGDRNPRRPIKTGIKSIKATCKSCSYTWHARAYGEGRLTTFVGGFILICPSCNAEEKINNTILEAISKKPKQN</sequence>
<dbReference type="GO" id="GO:0003746">
    <property type="term" value="F:translation elongation factor activity"/>
    <property type="evidence" value="ECO:0007669"/>
    <property type="project" value="UniProtKB-KW"/>
</dbReference>
<evidence type="ECO:0000313" key="1">
    <source>
        <dbReference type="EMBL" id="MBA2882994.1"/>
    </source>
</evidence>
<dbReference type="AlphaFoldDB" id="A0A7W0HM37"/>
<comment type="caution">
    <text evidence="1">The sequence shown here is derived from an EMBL/GenBank/DDBJ whole genome shotgun (WGS) entry which is preliminary data.</text>
</comment>
<organism evidence="1 2">
    <name type="scientific">Desulfosalsimonas propionicica</name>
    <dbReference type="NCBI Taxonomy" id="332175"/>
    <lineage>
        <taxon>Bacteria</taxon>
        <taxon>Pseudomonadati</taxon>
        <taxon>Thermodesulfobacteriota</taxon>
        <taxon>Desulfobacteria</taxon>
        <taxon>Desulfobacterales</taxon>
        <taxon>Desulfosalsimonadaceae</taxon>
        <taxon>Desulfosalsimonas</taxon>
    </lineage>
</organism>
<dbReference type="RefSeq" id="WP_181552608.1">
    <property type="nucleotide sequence ID" value="NZ_JACDUS010000014.1"/>
</dbReference>
<gene>
    <name evidence="1" type="ORF">HNR65_003350</name>
</gene>
<proteinExistence type="predicted"/>
<protein>
    <submittedName>
        <fullName evidence="1">DNA-directed RNA polymerase subunit M/transcription elongation factor TFIIS</fullName>
    </submittedName>
</protein>
<keyword evidence="1" id="KW-0804">Transcription</keyword>
<accession>A0A7W0HM37</accession>
<keyword evidence="1" id="KW-0251">Elongation factor</keyword>